<proteinExistence type="predicted"/>
<dbReference type="AlphaFoldDB" id="A0A9Q1C295"/>
<reference evidence="1" key="1">
    <citation type="submission" date="2021-10" db="EMBL/GenBank/DDBJ databases">
        <title>Tropical sea cucumber genome reveals ecological adaptation and Cuvierian tubules defense mechanism.</title>
        <authorList>
            <person name="Chen T."/>
        </authorList>
    </citation>
    <scope>NUCLEOTIDE SEQUENCE</scope>
    <source>
        <strain evidence="1">Nanhai2018</strain>
        <tissue evidence="1">Muscle</tissue>
    </source>
</reference>
<keyword evidence="2" id="KW-1185">Reference proteome</keyword>
<protein>
    <submittedName>
        <fullName evidence="1">Uncharacterized protein</fullName>
    </submittedName>
</protein>
<accession>A0A9Q1C295</accession>
<organism evidence="1 2">
    <name type="scientific">Holothuria leucospilota</name>
    <name type="common">Black long sea cucumber</name>
    <name type="synonym">Mertensiothuria leucospilota</name>
    <dbReference type="NCBI Taxonomy" id="206669"/>
    <lineage>
        <taxon>Eukaryota</taxon>
        <taxon>Metazoa</taxon>
        <taxon>Echinodermata</taxon>
        <taxon>Eleutherozoa</taxon>
        <taxon>Echinozoa</taxon>
        <taxon>Holothuroidea</taxon>
        <taxon>Aspidochirotacea</taxon>
        <taxon>Aspidochirotida</taxon>
        <taxon>Holothuriidae</taxon>
        <taxon>Holothuria</taxon>
    </lineage>
</organism>
<evidence type="ECO:0000313" key="1">
    <source>
        <dbReference type="EMBL" id="KAJ8037277.1"/>
    </source>
</evidence>
<name>A0A9Q1C295_HOLLE</name>
<dbReference type="EMBL" id="JAIZAY010000008">
    <property type="protein sequence ID" value="KAJ8037277.1"/>
    <property type="molecule type" value="Genomic_DNA"/>
</dbReference>
<gene>
    <name evidence="1" type="ORF">HOLleu_18057</name>
</gene>
<sequence>MDYQTFTVDRTRDANRQKGKWPPLFWSLLMTLGLFHHKFLVTDRKCFACHVKHIRKRKFGLIGKPLDKFEKGFQIIDSLKLSYERNAKAEGDTREMRLLETDNEKVDCEVCLSLWWNSKGQPCMYTDEQIGIFSVFTFKRTS</sequence>
<comment type="caution">
    <text evidence="1">The sequence shown here is derived from an EMBL/GenBank/DDBJ whole genome shotgun (WGS) entry which is preliminary data.</text>
</comment>
<dbReference type="Proteomes" id="UP001152320">
    <property type="component" value="Chromosome 8"/>
</dbReference>
<evidence type="ECO:0000313" key="2">
    <source>
        <dbReference type="Proteomes" id="UP001152320"/>
    </source>
</evidence>